<feature type="binding site" evidence="9">
    <location>
        <position position="175"/>
    </location>
    <ligand>
        <name>1-deoxy-D-xylulose 5-phosphate</name>
        <dbReference type="ChEBI" id="CHEBI:57792"/>
    </ligand>
</feature>
<feature type="binding site" evidence="9">
    <location>
        <position position="198"/>
    </location>
    <ligand>
        <name>1-deoxy-D-xylulose 5-phosphate</name>
        <dbReference type="ChEBI" id="CHEBI:57792"/>
    </ligand>
</feature>
<dbReference type="InterPro" id="IPR026877">
    <property type="entry name" value="DXPR_C"/>
</dbReference>
<feature type="domain" description="1-deoxy-D-xylulose 5-phosphate reductoisomerase N-terminal" evidence="10">
    <location>
        <begin position="8"/>
        <end position="131"/>
    </location>
</feature>
<dbReference type="AlphaFoldDB" id="A0A934MFJ5"/>
<feature type="binding site" evidence="9">
    <location>
        <position position="149"/>
    </location>
    <ligand>
        <name>Mn(2+)</name>
        <dbReference type="ChEBI" id="CHEBI:29035"/>
    </ligand>
</feature>
<dbReference type="Proteomes" id="UP000609531">
    <property type="component" value="Unassembled WGS sequence"/>
</dbReference>
<proteinExistence type="inferred from homology"/>
<gene>
    <name evidence="9" type="primary">dxr</name>
    <name evidence="13" type="ORF">JCR33_07605</name>
</gene>
<comment type="pathway">
    <text evidence="1 9">Isoprenoid biosynthesis; isopentenyl diphosphate biosynthesis via DXP pathway; isopentenyl diphosphate from 1-deoxy-D-xylulose 5-phosphate: step 1/6.</text>
</comment>
<dbReference type="Gene3D" id="1.10.1740.10">
    <property type="match status" value="1"/>
</dbReference>
<dbReference type="InterPro" id="IPR013644">
    <property type="entry name" value="DXP_reductoisomerase_C"/>
</dbReference>
<evidence type="ECO:0000256" key="2">
    <source>
        <dbReference type="ARBA" id="ARBA00006825"/>
    </source>
</evidence>
<keyword evidence="3 9" id="KW-0479">Metal-binding</keyword>
<feature type="binding site" evidence="9">
    <location>
        <position position="17"/>
    </location>
    <ligand>
        <name>NADPH</name>
        <dbReference type="ChEBI" id="CHEBI:57783"/>
    </ligand>
</feature>
<evidence type="ECO:0000256" key="3">
    <source>
        <dbReference type="ARBA" id="ARBA00022723"/>
    </source>
</evidence>
<feature type="binding site" evidence="9">
    <location>
        <position position="150"/>
    </location>
    <ligand>
        <name>1-deoxy-D-xylulose 5-phosphate</name>
        <dbReference type="ChEBI" id="CHEBI:57792"/>
    </ligand>
</feature>
<feature type="binding site" evidence="9">
    <location>
        <position position="16"/>
    </location>
    <ligand>
        <name>NADPH</name>
        <dbReference type="ChEBI" id="CHEBI:57783"/>
    </ligand>
</feature>
<evidence type="ECO:0000313" key="14">
    <source>
        <dbReference type="Proteomes" id="UP000609531"/>
    </source>
</evidence>
<evidence type="ECO:0000259" key="12">
    <source>
        <dbReference type="Pfam" id="PF13288"/>
    </source>
</evidence>
<feature type="binding site" evidence="9">
    <location>
        <position position="220"/>
    </location>
    <ligand>
        <name>1-deoxy-D-xylulose 5-phosphate</name>
        <dbReference type="ChEBI" id="CHEBI:57792"/>
    </ligand>
</feature>
<feature type="binding site" evidence="9">
    <location>
        <position position="125"/>
    </location>
    <ligand>
        <name>NADPH</name>
        <dbReference type="ChEBI" id="CHEBI:57783"/>
    </ligand>
</feature>
<sequence length="390" mass="39819">MSGAGKRVVLLGATGSVGTSALAAIEAGGFSLVGVAANRDVAALAAIAEKHRPELTVVADERAAAGLSDRLAPLGLASAAGGAALADLAAMEADAVVLAVPGFAALRPALAAVGAGRVVCLANKECLVAAGELVRTRARAAGATILPIDSEHNAIFQVFRDDALDAIERIVLTASGGPFRTASREAMAAARPSDALRHPNWSMGAKISIDSATMMNKGLEVIEAHHLFPVGPERIGVVVHPQSIVHGMVHYRDGSCLAHLSNPTMVTPIAHALHYPGRGSAPVAPLDLVAIGSCTFEAPDEIRFPALRLAREALAQGGVATNVLNAANEVAVAAFLEERIGFLDIARVVEETLEASVGRGLAVSTLDEVEATDAEARRLASLSLAAAAPT</sequence>
<feature type="binding site" evidence="9">
    <location>
        <position position="151"/>
    </location>
    <ligand>
        <name>Mn(2+)</name>
        <dbReference type="ChEBI" id="CHEBI:29035"/>
    </ligand>
</feature>
<comment type="catalytic activity">
    <reaction evidence="8">
        <text>2-C-methyl-D-erythritol 4-phosphate + NADP(+) = 1-deoxy-D-xylulose 5-phosphate + NADPH + H(+)</text>
        <dbReference type="Rhea" id="RHEA:13717"/>
        <dbReference type="ChEBI" id="CHEBI:15378"/>
        <dbReference type="ChEBI" id="CHEBI:57783"/>
        <dbReference type="ChEBI" id="CHEBI:57792"/>
        <dbReference type="ChEBI" id="CHEBI:58262"/>
        <dbReference type="ChEBI" id="CHEBI:58349"/>
        <dbReference type="EC" id="1.1.1.267"/>
    </reaction>
    <physiologicalReaction direction="right-to-left" evidence="8">
        <dbReference type="Rhea" id="RHEA:13719"/>
    </physiologicalReaction>
</comment>
<dbReference type="Pfam" id="PF13288">
    <property type="entry name" value="DXPR_C"/>
    <property type="match status" value="1"/>
</dbReference>
<dbReference type="SUPFAM" id="SSF55347">
    <property type="entry name" value="Glyceraldehyde-3-phosphate dehydrogenase-like, C-terminal domain"/>
    <property type="match status" value="1"/>
</dbReference>
<feature type="binding site" evidence="9">
    <location>
        <position position="204"/>
    </location>
    <ligand>
        <name>NADPH</name>
        <dbReference type="ChEBI" id="CHEBI:57783"/>
    </ligand>
</feature>
<reference evidence="13" key="1">
    <citation type="submission" date="2020-12" db="EMBL/GenBank/DDBJ databases">
        <title>Bacterial taxonomy.</title>
        <authorList>
            <person name="Pan X."/>
        </authorList>
    </citation>
    <scope>NUCLEOTIDE SEQUENCE</scope>
    <source>
        <strain evidence="13">B2012</strain>
    </source>
</reference>
<dbReference type="PANTHER" id="PTHR30525:SF0">
    <property type="entry name" value="1-DEOXY-D-XYLULOSE 5-PHOSPHATE REDUCTOISOMERASE, CHLOROPLASTIC"/>
    <property type="match status" value="1"/>
</dbReference>
<feature type="binding site" evidence="9">
    <location>
        <position position="124"/>
    </location>
    <ligand>
        <name>1-deoxy-D-xylulose 5-phosphate</name>
        <dbReference type="ChEBI" id="CHEBI:57792"/>
    </ligand>
</feature>
<evidence type="ECO:0000256" key="9">
    <source>
        <dbReference type="HAMAP-Rule" id="MF_00183"/>
    </source>
</evidence>
<evidence type="ECO:0000313" key="13">
    <source>
        <dbReference type="EMBL" id="MBJ3775543.1"/>
    </source>
</evidence>
<feature type="binding site" evidence="9">
    <location>
        <position position="216"/>
    </location>
    <ligand>
        <name>1-deoxy-D-xylulose 5-phosphate</name>
        <dbReference type="ChEBI" id="CHEBI:57792"/>
    </ligand>
</feature>
<dbReference type="InterPro" id="IPR036291">
    <property type="entry name" value="NAD(P)-bd_dom_sf"/>
</dbReference>
<dbReference type="EMBL" id="JAEKJA010000005">
    <property type="protein sequence ID" value="MBJ3775543.1"/>
    <property type="molecule type" value="Genomic_DNA"/>
</dbReference>
<feature type="binding site" evidence="9">
    <location>
        <position position="15"/>
    </location>
    <ligand>
        <name>NADPH</name>
        <dbReference type="ChEBI" id="CHEBI:57783"/>
    </ligand>
</feature>
<feature type="binding site" evidence="9">
    <location>
        <position position="123"/>
    </location>
    <ligand>
        <name>NADPH</name>
        <dbReference type="ChEBI" id="CHEBI:57783"/>
    </ligand>
</feature>
<dbReference type="PANTHER" id="PTHR30525">
    <property type="entry name" value="1-DEOXY-D-XYLULOSE 5-PHOSPHATE REDUCTOISOMERASE"/>
    <property type="match status" value="1"/>
</dbReference>
<dbReference type="Pfam" id="PF08436">
    <property type="entry name" value="DXP_redisom_C"/>
    <property type="match status" value="1"/>
</dbReference>
<keyword evidence="14" id="KW-1185">Reference proteome</keyword>
<dbReference type="RefSeq" id="WP_198881428.1">
    <property type="nucleotide sequence ID" value="NZ_JAEKJA010000005.1"/>
</dbReference>
<dbReference type="Gene3D" id="3.40.50.720">
    <property type="entry name" value="NAD(P)-binding Rossmann-like Domain"/>
    <property type="match status" value="1"/>
</dbReference>
<feature type="binding site" evidence="9">
    <location>
        <position position="151"/>
    </location>
    <ligand>
        <name>1-deoxy-D-xylulose 5-phosphate</name>
        <dbReference type="ChEBI" id="CHEBI:57792"/>
    </ligand>
</feature>
<evidence type="ECO:0000256" key="7">
    <source>
        <dbReference type="ARBA" id="ARBA00023229"/>
    </source>
</evidence>
<dbReference type="SUPFAM" id="SSF69055">
    <property type="entry name" value="1-deoxy-D-xylulose-5-phosphate reductoisomerase, C-terminal domain"/>
    <property type="match status" value="1"/>
</dbReference>
<keyword evidence="7 9" id="KW-0414">Isoprene biosynthesis</keyword>
<keyword evidence="6 9" id="KW-0464">Manganese</keyword>
<evidence type="ECO:0000256" key="6">
    <source>
        <dbReference type="ARBA" id="ARBA00023211"/>
    </source>
</evidence>
<comment type="similarity">
    <text evidence="2 9">Belongs to the DXR family.</text>
</comment>
<keyword evidence="4 9" id="KW-0521">NADP</keyword>
<feature type="binding site" evidence="9">
    <location>
        <position position="39"/>
    </location>
    <ligand>
        <name>NADPH</name>
        <dbReference type="ChEBI" id="CHEBI:57783"/>
    </ligand>
</feature>
<keyword evidence="5 9" id="KW-0560">Oxidoreductase</keyword>
<dbReference type="HAMAP" id="MF_00183">
    <property type="entry name" value="DXP_reductoisom"/>
    <property type="match status" value="1"/>
</dbReference>
<dbReference type="NCBIfam" id="TIGR00243">
    <property type="entry name" value="Dxr"/>
    <property type="match status" value="1"/>
</dbReference>
<dbReference type="InterPro" id="IPR036169">
    <property type="entry name" value="DXPR_C_sf"/>
</dbReference>
<feature type="domain" description="1-deoxy-D-xylulose 5-phosphate reductoisomerase C-terminal" evidence="11">
    <location>
        <begin position="145"/>
        <end position="228"/>
    </location>
</feature>
<feature type="binding site" evidence="9">
    <location>
        <position position="220"/>
    </location>
    <ligand>
        <name>Mn(2+)</name>
        <dbReference type="ChEBI" id="CHEBI:29035"/>
    </ligand>
</feature>
<name>A0A934MFJ5_9HYPH</name>
<comment type="caution">
    <text evidence="9">Lacks conserved residue(s) required for the propagation of feature annotation.</text>
</comment>
<feature type="binding site" evidence="9">
    <location>
        <position position="211"/>
    </location>
    <ligand>
        <name>1-deoxy-D-xylulose 5-phosphate</name>
        <dbReference type="ChEBI" id="CHEBI:57792"/>
    </ligand>
</feature>
<comment type="caution">
    <text evidence="13">The sequence shown here is derived from an EMBL/GenBank/DDBJ whole genome shotgun (WGS) entry which is preliminary data.</text>
</comment>
<dbReference type="GO" id="GO:0030145">
    <property type="term" value="F:manganese ion binding"/>
    <property type="evidence" value="ECO:0007669"/>
    <property type="project" value="TreeGrafter"/>
</dbReference>
<organism evidence="13 14">
    <name type="scientific">Acuticoccus mangrovi</name>
    <dbReference type="NCBI Taxonomy" id="2796142"/>
    <lineage>
        <taxon>Bacteria</taxon>
        <taxon>Pseudomonadati</taxon>
        <taxon>Pseudomonadota</taxon>
        <taxon>Alphaproteobacteria</taxon>
        <taxon>Hyphomicrobiales</taxon>
        <taxon>Amorphaceae</taxon>
        <taxon>Acuticoccus</taxon>
    </lineage>
</organism>
<evidence type="ECO:0000256" key="8">
    <source>
        <dbReference type="ARBA" id="ARBA00048543"/>
    </source>
</evidence>
<protein>
    <recommendedName>
        <fullName evidence="9">1-deoxy-D-xylulose 5-phosphate reductoisomerase</fullName>
        <shortName evidence="9">DXP reductoisomerase</shortName>
        <ecNumber evidence="9">1.1.1.267</ecNumber>
    </recommendedName>
    <alternativeName>
        <fullName evidence="9">1-deoxyxylulose-5-phosphate reductoisomerase</fullName>
    </alternativeName>
    <alternativeName>
        <fullName evidence="9">2-C-methyl-D-erythritol 4-phosphate synthase</fullName>
    </alternativeName>
</protein>
<feature type="binding site" evidence="9">
    <location>
        <position position="217"/>
    </location>
    <ligand>
        <name>1-deoxy-D-xylulose 5-phosphate</name>
        <dbReference type="ChEBI" id="CHEBI:57792"/>
    </ligand>
</feature>
<feature type="binding site" evidence="9">
    <location>
        <position position="14"/>
    </location>
    <ligand>
        <name>NADPH</name>
        <dbReference type="ChEBI" id="CHEBI:57783"/>
    </ligand>
</feature>
<accession>A0A934MFJ5</accession>
<comment type="function">
    <text evidence="9">Catalyzes the NADPH-dependent rearrangement and reduction of 1-deoxy-D-xylulose-5-phosphate (DXP) to 2-C-methyl-D-erythritol 4-phosphate (MEP).</text>
</comment>
<dbReference type="InterPro" id="IPR003821">
    <property type="entry name" value="DXP_reductoisomerase"/>
</dbReference>
<dbReference type="PIRSF" id="PIRSF006205">
    <property type="entry name" value="Dxp_reductismrs"/>
    <property type="match status" value="1"/>
</dbReference>
<dbReference type="GO" id="GO:0051484">
    <property type="term" value="P:isopentenyl diphosphate biosynthetic process, methylerythritol 4-phosphate pathway involved in terpenoid biosynthetic process"/>
    <property type="evidence" value="ECO:0007669"/>
    <property type="project" value="TreeGrafter"/>
</dbReference>
<evidence type="ECO:0000256" key="1">
    <source>
        <dbReference type="ARBA" id="ARBA00005094"/>
    </source>
</evidence>
<dbReference type="GO" id="GO:0030604">
    <property type="term" value="F:1-deoxy-D-xylulose-5-phosphate reductoisomerase activity"/>
    <property type="evidence" value="ECO:0007669"/>
    <property type="project" value="UniProtKB-UniRule"/>
</dbReference>
<evidence type="ECO:0000256" key="5">
    <source>
        <dbReference type="ARBA" id="ARBA00023002"/>
    </source>
</evidence>
<dbReference type="SUPFAM" id="SSF51735">
    <property type="entry name" value="NAD(P)-binding Rossmann-fold domains"/>
    <property type="match status" value="1"/>
</dbReference>
<keyword evidence="9" id="KW-0460">Magnesium</keyword>
<comment type="cofactor">
    <cofactor evidence="9">
        <name>Mg(2+)</name>
        <dbReference type="ChEBI" id="CHEBI:18420"/>
    </cofactor>
    <cofactor evidence="9">
        <name>Mn(2+)</name>
        <dbReference type="ChEBI" id="CHEBI:29035"/>
    </cofactor>
</comment>
<dbReference type="Pfam" id="PF02670">
    <property type="entry name" value="DXP_reductoisom"/>
    <property type="match status" value="1"/>
</dbReference>
<dbReference type="InterPro" id="IPR013512">
    <property type="entry name" value="DXP_reductoisomerase_N"/>
</dbReference>
<dbReference type="EC" id="1.1.1.267" evidence="9"/>
<feature type="domain" description="DXP reductoisomerase C-terminal" evidence="12">
    <location>
        <begin position="260"/>
        <end position="378"/>
    </location>
</feature>
<dbReference type="GO" id="GO:0070402">
    <property type="term" value="F:NADPH binding"/>
    <property type="evidence" value="ECO:0007669"/>
    <property type="project" value="InterPro"/>
</dbReference>
<evidence type="ECO:0000256" key="4">
    <source>
        <dbReference type="ARBA" id="ARBA00022857"/>
    </source>
</evidence>
<evidence type="ECO:0000259" key="10">
    <source>
        <dbReference type="Pfam" id="PF02670"/>
    </source>
</evidence>
<evidence type="ECO:0000259" key="11">
    <source>
        <dbReference type="Pfam" id="PF08436"/>
    </source>
</evidence>